<dbReference type="Gene3D" id="1.10.10.10">
    <property type="entry name" value="Winged helix-like DNA-binding domain superfamily/Winged helix DNA-binding domain"/>
    <property type="match status" value="1"/>
</dbReference>
<dbReference type="InterPro" id="IPR036390">
    <property type="entry name" value="WH_DNA-bd_sf"/>
</dbReference>
<dbReference type="InterPro" id="IPR036388">
    <property type="entry name" value="WH-like_DNA-bd_sf"/>
</dbReference>
<dbReference type="SUPFAM" id="SSF46785">
    <property type="entry name" value="Winged helix' DNA-binding domain"/>
    <property type="match status" value="1"/>
</dbReference>
<reference evidence="1 2" key="1">
    <citation type="submission" date="2020-08" db="EMBL/GenBank/DDBJ databases">
        <title>Genomic Encyclopedia of Type Strains, Phase IV (KMG-IV): sequencing the most valuable type-strain genomes for metagenomic binning, comparative biology and taxonomic classification.</title>
        <authorList>
            <person name="Goeker M."/>
        </authorList>
    </citation>
    <scope>NUCLEOTIDE SEQUENCE [LARGE SCALE GENOMIC DNA]</scope>
    <source>
        <strain evidence="1 2">DSM 12252</strain>
    </source>
</reference>
<proteinExistence type="predicted"/>
<sequence>MMKPAQACSKPAVVDAAAIRECLLRLAAGRGEGATYCPSEAARQLSRDWRPLMQPVREVAAVLVDEGLLVCTQKGVPADPLAARGPIRLARPAKD</sequence>
<evidence type="ECO:0000313" key="1">
    <source>
        <dbReference type="EMBL" id="MBB5035381.1"/>
    </source>
</evidence>
<evidence type="ECO:0000313" key="2">
    <source>
        <dbReference type="Proteomes" id="UP000590740"/>
    </source>
</evidence>
<dbReference type="Pfam" id="PF11625">
    <property type="entry name" value="DUF3253"/>
    <property type="match status" value="1"/>
</dbReference>
<dbReference type="Proteomes" id="UP000590740">
    <property type="component" value="Unassembled WGS sequence"/>
</dbReference>
<dbReference type="AlphaFoldDB" id="A0A7W7YFQ8"/>
<dbReference type="RefSeq" id="WP_221306285.1">
    <property type="nucleotide sequence ID" value="NZ_JACHIG010000016.1"/>
</dbReference>
<comment type="caution">
    <text evidence="1">The sequence shown here is derived from an EMBL/GenBank/DDBJ whole genome shotgun (WGS) entry which is preliminary data.</text>
</comment>
<organism evidence="1 2">
    <name type="scientific">Prosthecobacter vanneervenii</name>
    <dbReference type="NCBI Taxonomy" id="48466"/>
    <lineage>
        <taxon>Bacteria</taxon>
        <taxon>Pseudomonadati</taxon>
        <taxon>Verrucomicrobiota</taxon>
        <taxon>Verrucomicrobiia</taxon>
        <taxon>Verrucomicrobiales</taxon>
        <taxon>Verrucomicrobiaceae</taxon>
        <taxon>Prosthecobacter</taxon>
    </lineage>
</organism>
<gene>
    <name evidence="1" type="ORF">HNQ65_004991</name>
</gene>
<dbReference type="InterPro" id="IPR021660">
    <property type="entry name" value="DUF3253"/>
</dbReference>
<keyword evidence="2" id="KW-1185">Reference proteome</keyword>
<name>A0A7W7YFQ8_9BACT</name>
<accession>A0A7W7YFQ8</accession>
<protein>
    <recommendedName>
        <fullName evidence="3">S-adenosylmethionine tRNA ribosyltransferase</fullName>
    </recommendedName>
</protein>
<dbReference type="EMBL" id="JACHIG010000016">
    <property type="protein sequence ID" value="MBB5035381.1"/>
    <property type="molecule type" value="Genomic_DNA"/>
</dbReference>
<evidence type="ECO:0008006" key="3">
    <source>
        <dbReference type="Google" id="ProtNLM"/>
    </source>
</evidence>